<proteinExistence type="predicted"/>
<name>A0A1Y1I3Z6_KLENI</name>
<protein>
    <recommendedName>
        <fullName evidence="3">PLAC8 family protein</fullName>
    </recommendedName>
</protein>
<dbReference type="Pfam" id="PF04749">
    <property type="entry name" value="PLAC8"/>
    <property type="match status" value="1"/>
</dbReference>
<evidence type="ECO:0000313" key="1">
    <source>
        <dbReference type="EMBL" id="GAQ83456.1"/>
    </source>
</evidence>
<evidence type="ECO:0000313" key="2">
    <source>
        <dbReference type="Proteomes" id="UP000054558"/>
    </source>
</evidence>
<dbReference type="InterPro" id="IPR006461">
    <property type="entry name" value="PLAC_motif_containing"/>
</dbReference>
<dbReference type="NCBIfam" id="TIGR01571">
    <property type="entry name" value="A_thal_Cys_rich"/>
    <property type="match status" value="1"/>
</dbReference>
<dbReference type="Proteomes" id="UP000054558">
    <property type="component" value="Unassembled WGS sequence"/>
</dbReference>
<dbReference type="PANTHER" id="PTHR15907">
    <property type="entry name" value="DUF614 FAMILY PROTEIN-RELATED"/>
    <property type="match status" value="1"/>
</dbReference>
<dbReference type="OMA" id="CCLGPCV"/>
<sequence>MAAPAATTAHVDNGIPQAIPVATPVDPMKVAAPPSGGDKNAALKEGLVQFVAPEPQKFGDIGRDIGPAIEGSIDVLKNLGNGASTGTKPWGTEFFAFWENPMICLWTCCCPCIIASRAMAFVSGQSCESHCLQGCIANAICLGPCYFTHQRSMLRKKYDLEGSNQLDCILACCCGGCLFCQQARWLNKNAGFAVPLA</sequence>
<gene>
    <name evidence="1" type="ORF">KFL_001480250</name>
</gene>
<dbReference type="AlphaFoldDB" id="A0A1Y1I3Z6"/>
<evidence type="ECO:0008006" key="3">
    <source>
        <dbReference type="Google" id="ProtNLM"/>
    </source>
</evidence>
<dbReference type="OrthoDB" id="1045822at2759"/>
<accession>A0A1Y1I3Z6</accession>
<keyword evidence="2" id="KW-1185">Reference proteome</keyword>
<organism evidence="1 2">
    <name type="scientific">Klebsormidium nitens</name>
    <name type="common">Green alga</name>
    <name type="synonym">Ulothrix nitens</name>
    <dbReference type="NCBI Taxonomy" id="105231"/>
    <lineage>
        <taxon>Eukaryota</taxon>
        <taxon>Viridiplantae</taxon>
        <taxon>Streptophyta</taxon>
        <taxon>Klebsormidiophyceae</taxon>
        <taxon>Klebsormidiales</taxon>
        <taxon>Klebsormidiaceae</taxon>
        <taxon>Klebsormidium</taxon>
    </lineage>
</organism>
<reference evidence="1 2" key="1">
    <citation type="journal article" date="2014" name="Nat. Commun.">
        <title>Klebsormidium flaccidum genome reveals primary factors for plant terrestrial adaptation.</title>
        <authorList>
            <person name="Hori K."/>
            <person name="Maruyama F."/>
            <person name="Fujisawa T."/>
            <person name="Togashi T."/>
            <person name="Yamamoto N."/>
            <person name="Seo M."/>
            <person name="Sato S."/>
            <person name="Yamada T."/>
            <person name="Mori H."/>
            <person name="Tajima N."/>
            <person name="Moriyama T."/>
            <person name="Ikeuchi M."/>
            <person name="Watanabe M."/>
            <person name="Wada H."/>
            <person name="Kobayashi K."/>
            <person name="Saito M."/>
            <person name="Masuda T."/>
            <person name="Sasaki-Sekimoto Y."/>
            <person name="Mashiguchi K."/>
            <person name="Awai K."/>
            <person name="Shimojima M."/>
            <person name="Masuda S."/>
            <person name="Iwai M."/>
            <person name="Nobusawa T."/>
            <person name="Narise T."/>
            <person name="Kondo S."/>
            <person name="Saito H."/>
            <person name="Sato R."/>
            <person name="Murakawa M."/>
            <person name="Ihara Y."/>
            <person name="Oshima-Yamada Y."/>
            <person name="Ohtaka K."/>
            <person name="Satoh M."/>
            <person name="Sonobe K."/>
            <person name="Ishii M."/>
            <person name="Ohtani R."/>
            <person name="Kanamori-Sato M."/>
            <person name="Honoki R."/>
            <person name="Miyazaki D."/>
            <person name="Mochizuki H."/>
            <person name="Umetsu J."/>
            <person name="Higashi K."/>
            <person name="Shibata D."/>
            <person name="Kamiya Y."/>
            <person name="Sato N."/>
            <person name="Nakamura Y."/>
            <person name="Tabata S."/>
            <person name="Ida S."/>
            <person name="Kurokawa K."/>
            <person name="Ohta H."/>
        </authorList>
    </citation>
    <scope>NUCLEOTIDE SEQUENCE [LARGE SCALE GENOMIC DNA]</scope>
    <source>
        <strain evidence="1 2">NIES-2285</strain>
    </source>
</reference>
<dbReference type="EMBL" id="DF237097">
    <property type="protein sequence ID" value="GAQ83456.1"/>
    <property type="molecule type" value="Genomic_DNA"/>
</dbReference>